<dbReference type="AlphaFoldDB" id="A0A9D4G5J9"/>
<evidence type="ECO:0000313" key="1">
    <source>
        <dbReference type="EMBL" id="KAH3810939.1"/>
    </source>
</evidence>
<evidence type="ECO:0000313" key="2">
    <source>
        <dbReference type="Proteomes" id="UP000828390"/>
    </source>
</evidence>
<keyword evidence="2" id="KW-1185">Reference proteome</keyword>
<accession>A0A9D4G5J9</accession>
<protein>
    <submittedName>
        <fullName evidence="1">Uncharacterized protein</fullName>
    </submittedName>
</protein>
<comment type="caution">
    <text evidence="1">The sequence shown here is derived from an EMBL/GenBank/DDBJ whole genome shotgun (WGS) entry which is preliminary data.</text>
</comment>
<gene>
    <name evidence="1" type="ORF">DPMN_139338</name>
</gene>
<reference evidence="1" key="1">
    <citation type="journal article" date="2019" name="bioRxiv">
        <title>The Genome of the Zebra Mussel, Dreissena polymorpha: A Resource for Invasive Species Research.</title>
        <authorList>
            <person name="McCartney M.A."/>
            <person name="Auch B."/>
            <person name="Kono T."/>
            <person name="Mallez S."/>
            <person name="Zhang Y."/>
            <person name="Obille A."/>
            <person name="Becker A."/>
            <person name="Abrahante J.E."/>
            <person name="Garbe J."/>
            <person name="Badalamenti J.P."/>
            <person name="Herman A."/>
            <person name="Mangelson H."/>
            <person name="Liachko I."/>
            <person name="Sullivan S."/>
            <person name="Sone E.D."/>
            <person name="Koren S."/>
            <person name="Silverstein K.A.T."/>
            <person name="Beckman K.B."/>
            <person name="Gohl D.M."/>
        </authorList>
    </citation>
    <scope>NUCLEOTIDE SEQUENCE</scope>
    <source>
        <strain evidence="1">Duluth1</strain>
        <tissue evidence="1">Whole animal</tissue>
    </source>
</reference>
<dbReference type="EMBL" id="JAIWYP010000006">
    <property type="protein sequence ID" value="KAH3810939.1"/>
    <property type="molecule type" value="Genomic_DNA"/>
</dbReference>
<name>A0A9D4G5J9_DREPO</name>
<dbReference type="Proteomes" id="UP000828390">
    <property type="component" value="Unassembled WGS sequence"/>
</dbReference>
<reference evidence="1" key="2">
    <citation type="submission" date="2020-11" db="EMBL/GenBank/DDBJ databases">
        <authorList>
            <person name="McCartney M.A."/>
            <person name="Auch B."/>
            <person name="Kono T."/>
            <person name="Mallez S."/>
            <person name="Becker A."/>
            <person name="Gohl D.M."/>
            <person name="Silverstein K.A.T."/>
            <person name="Koren S."/>
            <person name="Bechman K.B."/>
            <person name="Herman A."/>
            <person name="Abrahante J.E."/>
            <person name="Garbe J."/>
        </authorList>
    </citation>
    <scope>NUCLEOTIDE SEQUENCE</scope>
    <source>
        <strain evidence="1">Duluth1</strain>
        <tissue evidence="1">Whole animal</tissue>
    </source>
</reference>
<sequence length="82" mass="9142">MWHSPMGTSESYTTSPTLDHFPIGSRFTPRLINACARSLRRVFSVFMRIVTGRGTSLDSSKINDLQANTETMSGVLILCYIV</sequence>
<organism evidence="1 2">
    <name type="scientific">Dreissena polymorpha</name>
    <name type="common">Zebra mussel</name>
    <name type="synonym">Mytilus polymorpha</name>
    <dbReference type="NCBI Taxonomy" id="45954"/>
    <lineage>
        <taxon>Eukaryota</taxon>
        <taxon>Metazoa</taxon>
        <taxon>Spiralia</taxon>
        <taxon>Lophotrochozoa</taxon>
        <taxon>Mollusca</taxon>
        <taxon>Bivalvia</taxon>
        <taxon>Autobranchia</taxon>
        <taxon>Heteroconchia</taxon>
        <taxon>Euheterodonta</taxon>
        <taxon>Imparidentia</taxon>
        <taxon>Neoheterodontei</taxon>
        <taxon>Myida</taxon>
        <taxon>Dreissenoidea</taxon>
        <taxon>Dreissenidae</taxon>
        <taxon>Dreissena</taxon>
    </lineage>
</organism>
<proteinExistence type="predicted"/>